<proteinExistence type="predicted"/>
<dbReference type="InterPro" id="IPR023885">
    <property type="entry name" value="4Fe4S-binding_SPASM_dom"/>
</dbReference>
<dbReference type="GO" id="GO:0003824">
    <property type="term" value="F:catalytic activity"/>
    <property type="evidence" value="ECO:0007669"/>
    <property type="project" value="InterPro"/>
</dbReference>
<dbReference type="CDD" id="cd21109">
    <property type="entry name" value="SPASM"/>
    <property type="match status" value="1"/>
</dbReference>
<evidence type="ECO:0000313" key="7">
    <source>
        <dbReference type="EMBL" id="CAJ0855895.1"/>
    </source>
</evidence>
<dbReference type="PANTHER" id="PTHR11228:SF7">
    <property type="entry name" value="PQQA PEPTIDE CYCLASE"/>
    <property type="match status" value="1"/>
</dbReference>
<dbReference type="EMBL" id="OY288114">
    <property type="protein sequence ID" value="CAJ0855895.1"/>
    <property type="molecule type" value="Genomic_DNA"/>
</dbReference>
<accession>A0AA48LYF1</accession>
<keyword evidence="2" id="KW-0479">Metal-binding</keyword>
<dbReference type="InterPro" id="IPR058240">
    <property type="entry name" value="rSAM_sf"/>
</dbReference>
<dbReference type="CDD" id="cd01335">
    <property type="entry name" value="Radical_SAM"/>
    <property type="match status" value="1"/>
</dbReference>
<dbReference type="Pfam" id="PF13186">
    <property type="entry name" value="SPASM"/>
    <property type="match status" value="1"/>
</dbReference>
<feature type="domain" description="Radical SAM core" evidence="5">
    <location>
        <begin position="462"/>
        <end position="583"/>
    </location>
</feature>
<evidence type="ECO:0008006" key="8">
    <source>
        <dbReference type="Google" id="ProtNLM"/>
    </source>
</evidence>
<dbReference type="Pfam" id="PF04055">
    <property type="entry name" value="Radical_SAM"/>
    <property type="match status" value="1"/>
</dbReference>
<dbReference type="GO" id="GO:0046872">
    <property type="term" value="F:metal ion binding"/>
    <property type="evidence" value="ECO:0007669"/>
    <property type="project" value="UniProtKB-KW"/>
</dbReference>
<dbReference type="InterPro" id="IPR013785">
    <property type="entry name" value="Aldolase_TIM"/>
</dbReference>
<dbReference type="GO" id="GO:0051536">
    <property type="term" value="F:iron-sulfur cluster binding"/>
    <property type="evidence" value="ECO:0007669"/>
    <property type="project" value="UniProtKB-KW"/>
</dbReference>
<dbReference type="NCBIfam" id="NF033640">
    <property type="entry name" value="N_Twi_rSAM"/>
    <property type="match status" value="1"/>
</dbReference>
<evidence type="ECO:0000256" key="1">
    <source>
        <dbReference type="ARBA" id="ARBA00022691"/>
    </source>
</evidence>
<evidence type="ECO:0000259" key="6">
    <source>
        <dbReference type="Pfam" id="PF13186"/>
    </source>
</evidence>
<dbReference type="PANTHER" id="PTHR11228">
    <property type="entry name" value="RADICAL SAM DOMAIN PROTEIN"/>
    <property type="match status" value="1"/>
</dbReference>
<keyword evidence="4" id="KW-0411">Iron-sulfur</keyword>
<reference evidence="7" key="1">
    <citation type="submission" date="2023-07" db="EMBL/GenBank/DDBJ databases">
        <authorList>
            <person name="Pelsma A.J. K."/>
        </authorList>
    </citation>
    <scope>NUCLEOTIDE SEQUENCE</scope>
</reference>
<evidence type="ECO:0000256" key="4">
    <source>
        <dbReference type="ARBA" id="ARBA00023014"/>
    </source>
</evidence>
<dbReference type="AlphaFoldDB" id="A0AA48LYF1"/>
<keyword evidence="3" id="KW-0408">Iron</keyword>
<organism evidence="7">
    <name type="scientific">freshwater sediment metagenome</name>
    <dbReference type="NCBI Taxonomy" id="556182"/>
    <lineage>
        <taxon>unclassified sequences</taxon>
        <taxon>metagenomes</taxon>
        <taxon>ecological metagenomes</taxon>
    </lineage>
</organism>
<keyword evidence="1" id="KW-0949">S-adenosyl-L-methionine</keyword>
<dbReference type="Gene3D" id="3.20.20.70">
    <property type="entry name" value="Aldolase class I"/>
    <property type="match status" value="2"/>
</dbReference>
<dbReference type="InterPro" id="IPR050377">
    <property type="entry name" value="Radical_SAM_PqqE_MftC-like"/>
</dbReference>
<gene>
    <name evidence="7" type="ORF">AMST5_00874</name>
</gene>
<evidence type="ECO:0000256" key="3">
    <source>
        <dbReference type="ARBA" id="ARBA00023004"/>
    </source>
</evidence>
<dbReference type="SUPFAM" id="SSF102114">
    <property type="entry name" value="Radical SAM enzymes"/>
    <property type="match status" value="1"/>
</dbReference>
<sequence>MGPERCRCRQVFRIARHLQPILIPESARLRHRRARPEACVFSRVGNGAQEITIPQCLPFNDKRANDLGGLKQFASGPCSGSSISASWAKLGAREVGYMVKNAVESSVNTISDALRSEASEASATAPELHTESLSSFCAMPFQHICIGTEGTARICCMSPNMISDGAGPLSLYTSEFREIWNSPAMRKLRKQLLNAERPHECEVCYANESATSTSYRTMTGLSPLGEPIDLPALQREMRARNYQVDAFPGYLKLELGNLCNLKCRTCYGAQSSEIERDPVHTMWSGGSDPLHALWDDNQALIGPYPKIGIARRGIYLPEKIGDFWGSWTDGSAIFNVPISRHYSVERLFIAFNHEVSPHRALQILINGVVCFESRLAKTPIGKISIELSDQKFDGEINIEIRSEAALNPQTQRKEGLPIQFIVLSRKASLETGNKKEVLKSRFPTPGLWYKNDELLFGELLSNASGLRRFYVTGGEPFLEPRFFEIVDYLVVSGAASKIDFEINTNATVVDHRLLEKLQNFKSVLLMISLEGVGAVQEYIRYPSRWPVVEKNSRILRESGFNCVLVPVIQAYNMLDLADICEFAKEIDVSISLMNVLREPWWLRTTVMPANVQRRAAEKLEKFLMGGKASRADVLEEQLRSLVEHFNSAESSTNYAGLHTFNLFTNDLDLSRQQSFKKSLAELYELIADAGYTWVDDTLHANTEQHRRPARDRVHAWV</sequence>
<evidence type="ECO:0000256" key="2">
    <source>
        <dbReference type="ARBA" id="ARBA00022723"/>
    </source>
</evidence>
<dbReference type="InterPro" id="IPR007197">
    <property type="entry name" value="rSAM"/>
</dbReference>
<evidence type="ECO:0000259" key="5">
    <source>
        <dbReference type="Pfam" id="PF04055"/>
    </source>
</evidence>
<feature type="domain" description="4Fe4S-binding SPASM" evidence="6">
    <location>
        <begin position="137"/>
        <end position="205"/>
    </location>
</feature>
<name>A0AA48LYF1_9ZZZZ</name>
<protein>
    <recommendedName>
        <fullName evidence="8">4Fe4S-binding SPASM domain-containing protein</fullName>
    </recommendedName>
</protein>